<dbReference type="SFLD" id="SFLDS00029">
    <property type="entry name" value="Radical_SAM"/>
    <property type="match status" value="1"/>
</dbReference>
<dbReference type="HOGENOM" id="CLU_024733_0_0_12"/>
<evidence type="ECO:0000256" key="1">
    <source>
        <dbReference type="ARBA" id="ARBA00001966"/>
    </source>
</evidence>
<protein>
    <recommendedName>
        <fullName evidence="8">Radical SAM domain protein</fullName>
    </recommendedName>
</protein>
<dbReference type="GO" id="GO:0051536">
    <property type="term" value="F:iron-sulfur cluster binding"/>
    <property type="evidence" value="ECO:0007669"/>
    <property type="project" value="UniProtKB-KW"/>
</dbReference>
<dbReference type="KEGG" id="ssm:Spirs_1964"/>
<keyword evidence="5" id="KW-0411">Iron-sulfur</keyword>
<organism evidence="6 7">
    <name type="scientific">Sediminispirochaeta smaragdinae (strain DSM 11293 / JCM 15392 / SEBR 4228)</name>
    <name type="common">Spirochaeta smaragdinae</name>
    <dbReference type="NCBI Taxonomy" id="573413"/>
    <lineage>
        <taxon>Bacteria</taxon>
        <taxon>Pseudomonadati</taxon>
        <taxon>Spirochaetota</taxon>
        <taxon>Spirochaetia</taxon>
        <taxon>Spirochaetales</taxon>
        <taxon>Spirochaetaceae</taxon>
        <taxon>Sediminispirochaeta</taxon>
    </lineage>
</organism>
<evidence type="ECO:0000256" key="3">
    <source>
        <dbReference type="ARBA" id="ARBA00022723"/>
    </source>
</evidence>
<dbReference type="GO" id="GO:0046872">
    <property type="term" value="F:metal ion binding"/>
    <property type="evidence" value="ECO:0007669"/>
    <property type="project" value="UniProtKB-KW"/>
</dbReference>
<dbReference type="AlphaFoldDB" id="E1R1E5"/>
<evidence type="ECO:0000256" key="4">
    <source>
        <dbReference type="ARBA" id="ARBA00023004"/>
    </source>
</evidence>
<gene>
    <name evidence="6" type="ordered locus">Spirs_1964</name>
</gene>
<evidence type="ECO:0000256" key="5">
    <source>
        <dbReference type="ARBA" id="ARBA00023014"/>
    </source>
</evidence>
<keyword evidence="3" id="KW-0479">Metal-binding</keyword>
<dbReference type="InterPro" id="IPR051198">
    <property type="entry name" value="BchE-like"/>
</dbReference>
<dbReference type="Proteomes" id="UP000002318">
    <property type="component" value="Chromosome"/>
</dbReference>
<dbReference type="OrthoDB" id="9801659at2"/>
<evidence type="ECO:0000256" key="2">
    <source>
        <dbReference type="ARBA" id="ARBA00022691"/>
    </source>
</evidence>
<reference evidence="6 7" key="1">
    <citation type="journal article" date="2010" name="Stand. Genomic Sci.">
        <title>Complete genome sequence of Spirochaeta smaragdinae type strain (SEBR 4228).</title>
        <authorList>
            <person name="Mavromatis K."/>
            <person name="Yasawong M."/>
            <person name="Chertkov O."/>
            <person name="Lapidus A."/>
            <person name="Lucas S."/>
            <person name="Nolan M."/>
            <person name="Del Rio T.G."/>
            <person name="Tice H."/>
            <person name="Cheng J.F."/>
            <person name="Pitluck S."/>
            <person name="Liolios K."/>
            <person name="Ivanova N."/>
            <person name="Tapia R."/>
            <person name="Han C."/>
            <person name="Bruce D."/>
            <person name="Goodwin L."/>
            <person name="Pati A."/>
            <person name="Chen A."/>
            <person name="Palaniappan K."/>
            <person name="Land M."/>
            <person name="Hauser L."/>
            <person name="Chang Y.J."/>
            <person name="Jeffries C.D."/>
            <person name="Detter J.C."/>
            <person name="Rohde M."/>
            <person name="Brambilla E."/>
            <person name="Spring S."/>
            <person name="Goker M."/>
            <person name="Sikorski J."/>
            <person name="Woyke T."/>
            <person name="Bristow J."/>
            <person name="Eisen J.A."/>
            <person name="Markowitz V."/>
            <person name="Hugenholtz P."/>
            <person name="Klenk H.P."/>
            <person name="Kyrpides N.C."/>
        </authorList>
    </citation>
    <scope>NUCLEOTIDE SEQUENCE [LARGE SCALE GENOMIC DNA]</scope>
    <source>
        <strain evidence="7">DSM 11293 / JCM 15392 / SEBR 4228</strain>
    </source>
</reference>
<dbReference type="GO" id="GO:0003824">
    <property type="term" value="F:catalytic activity"/>
    <property type="evidence" value="ECO:0007669"/>
    <property type="project" value="InterPro"/>
</dbReference>
<evidence type="ECO:0000313" key="7">
    <source>
        <dbReference type="Proteomes" id="UP000002318"/>
    </source>
</evidence>
<dbReference type="STRING" id="573413.Spirs_1964"/>
<keyword evidence="4" id="KW-0408">Iron</keyword>
<dbReference type="PANTHER" id="PTHR43409:SF15">
    <property type="entry name" value="PUTATIVE-RELATED"/>
    <property type="match status" value="1"/>
</dbReference>
<comment type="cofactor">
    <cofactor evidence="1">
        <name>[4Fe-4S] cluster</name>
        <dbReference type="ChEBI" id="CHEBI:49883"/>
    </cofactor>
</comment>
<dbReference type="GO" id="GO:0005829">
    <property type="term" value="C:cytosol"/>
    <property type="evidence" value="ECO:0007669"/>
    <property type="project" value="TreeGrafter"/>
</dbReference>
<dbReference type="PANTHER" id="PTHR43409">
    <property type="entry name" value="ANAEROBIC MAGNESIUM-PROTOPORPHYRIN IX MONOMETHYL ESTER CYCLASE-RELATED"/>
    <property type="match status" value="1"/>
</dbReference>
<proteinExistence type="predicted"/>
<dbReference type="EMBL" id="CP002116">
    <property type="protein sequence ID" value="ADK81086.1"/>
    <property type="molecule type" value="Genomic_DNA"/>
</dbReference>
<dbReference type="InterPro" id="IPR007197">
    <property type="entry name" value="rSAM"/>
</dbReference>
<name>E1R1E5_SEDSS</name>
<keyword evidence="2" id="KW-0949">S-adenosyl-L-methionine</keyword>
<sequence length="624" mass="74226">MKRILLYEPRYKNKYPPLGLMKLSSYHKTLGDEVIFVKGNIKEVYLKQLSVYLVDRFTKIENDIIPETILDNVFYYLKTGRTIYLEAIENNVGFFFPTIESWLRKAFRDARKNKIIDDLKWDRIYVTTLFTFYWDITISSIKELKPYIKNSSNMFVGGVMASVLSEEIENITGVQVVNGLLTDSKRIGLTTNDNIDLVTPDYSILHQISYTYPEWDSYITYATRGCIRKCKFCAVPIIEPDYVSYIDIKKTVKEIDSKYYIRRKLLLLDNNVLASPFFKDIINDIIEVGFFRGAKLKQKTKLYSFYLLLKKGTNSFEYSVALWKEILNFVKQLNLSNKKIASDILDKYFKTDNFVPNSFSLIQCFEELDRNFDIRKITYKKRTVDFNQGIDSRLCNEENMRLLSKIAIQPLRIAFDHWSLRDIYINAIRLSAKYKIRNLSNYLLYNFEDKPEDLWNRLELNIKLCEEFDLIIYSFPMRYSPINDEQKLYQTRKYIGKNWNRKYIRAIQLILNSTKGKVGRNRSFFERAFGKNISEFFEILHMPDSYILLRDIAEKEGLTDNWRSLYREIKEEDPEIIGYIENYDLSLIPDKILITYKDFFNHYYCKYDDLLSIKLNEGRYRKSS</sequence>
<dbReference type="RefSeq" id="WP_013254550.1">
    <property type="nucleotide sequence ID" value="NC_014364.1"/>
</dbReference>
<keyword evidence="7" id="KW-1185">Reference proteome</keyword>
<evidence type="ECO:0000313" key="6">
    <source>
        <dbReference type="EMBL" id="ADK81086.1"/>
    </source>
</evidence>
<evidence type="ECO:0008006" key="8">
    <source>
        <dbReference type="Google" id="ProtNLM"/>
    </source>
</evidence>
<dbReference type="eggNOG" id="COG1032">
    <property type="taxonomic scope" value="Bacteria"/>
</dbReference>
<accession>E1R1E5</accession>